<dbReference type="AlphaFoldDB" id="A0A0L0V5I1"/>
<sequence length="118" mass="13141">MVQEDTPSMLDETSGIGLAELAEQIKDYIVVGGDFRDGEGIWLEGIGLSGIGREKERDSREIQVRDTWNAICSRHGRGLWRGVGRRGDRHRWPEASPPSTWRDASVHLRGRLAFVGAA</sequence>
<evidence type="ECO:0000313" key="1">
    <source>
        <dbReference type="EMBL" id="KNE94274.1"/>
    </source>
</evidence>
<name>A0A0L0V5I1_9BASI</name>
<protein>
    <submittedName>
        <fullName evidence="1">Uncharacterized protein</fullName>
    </submittedName>
</protein>
<dbReference type="EMBL" id="AJIL01000120">
    <property type="protein sequence ID" value="KNE94274.1"/>
    <property type="molecule type" value="Genomic_DNA"/>
</dbReference>
<organism evidence="1 2">
    <name type="scientific">Puccinia striiformis f. sp. tritici PST-78</name>
    <dbReference type="NCBI Taxonomy" id="1165861"/>
    <lineage>
        <taxon>Eukaryota</taxon>
        <taxon>Fungi</taxon>
        <taxon>Dikarya</taxon>
        <taxon>Basidiomycota</taxon>
        <taxon>Pucciniomycotina</taxon>
        <taxon>Pucciniomycetes</taxon>
        <taxon>Pucciniales</taxon>
        <taxon>Pucciniaceae</taxon>
        <taxon>Puccinia</taxon>
    </lineage>
</organism>
<accession>A0A0L0V5I1</accession>
<reference evidence="2" key="1">
    <citation type="submission" date="2014-03" db="EMBL/GenBank/DDBJ databases">
        <title>The Genome Sequence of Puccinia striiformis f. sp. tritici PST-78.</title>
        <authorList>
            <consortium name="The Broad Institute Genome Sequencing Platform"/>
            <person name="Cuomo C."/>
            <person name="Hulbert S."/>
            <person name="Chen X."/>
            <person name="Walker B."/>
            <person name="Young S.K."/>
            <person name="Zeng Q."/>
            <person name="Gargeya S."/>
            <person name="Fitzgerald M."/>
            <person name="Haas B."/>
            <person name="Abouelleil A."/>
            <person name="Alvarado L."/>
            <person name="Arachchi H.M."/>
            <person name="Berlin A.M."/>
            <person name="Chapman S.B."/>
            <person name="Goldberg J."/>
            <person name="Griggs A."/>
            <person name="Gujja S."/>
            <person name="Hansen M."/>
            <person name="Howarth C."/>
            <person name="Imamovic A."/>
            <person name="Larimer J."/>
            <person name="McCowan C."/>
            <person name="Montmayeur A."/>
            <person name="Murphy C."/>
            <person name="Neiman D."/>
            <person name="Pearson M."/>
            <person name="Priest M."/>
            <person name="Roberts A."/>
            <person name="Saif S."/>
            <person name="Shea T."/>
            <person name="Sisk P."/>
            <person name="Sykes S."/>
            <person name="Wortman J."/>
            <person name="Nusbaum C."/>
            <person name="Birren B."/>
        </authorList>
    </citation>
    <scope>NUCLEOTIDE SEQUENCE [LARGE SCALE GENOMIC DNA]</scope>
    <source>
        <strain evidence="2">race PST-78</strain>
    </source>
</reference>
<comment type="caution">
    <text evidence="1">The sequence shown here is derived from an EMBL/GenBank/DDBJ whole genome shotgun (WGS) entry which is preliminary data.</text>
</comment>
<evidence type="ECO:0000313" key="2">
    <source>
        <dbReference type="Proteomes" id="UP000054564"/>
    </source>
</evidence>
<proteinExistence type="predicted"/>
<gene>
    <name evidence="1" type="ORF">PSTG_12406</name>
</gene>
<keyword evidence="2" id="KW-1185">Reference proteome</keyword>
<dbReference type="Proteomes" id="UP000054564">
    <property type="component" value="Unassembled WGS sequence"/>
</dbReference>